<keyword evidence="3" id="KW-0804">Transcription</keyword>
<dbReference type="Gene3D" id="1.10.357.10">
    <property type="entry name" value="Tetracycline Repressor, domain 2"/>
    <property type="match status" value="1"/>
</dbReference>
<proteinExistence type="predicted"/>
<evidence type="ECO:0000256" key="4">
    <source>
        <dbReference type="PROSITE-ProRule" id="PRU00335"/>
    </source>
</evidence>
<feature type="DNA-binding region" description="H-T-H motif" evidence="4">
    <location>
        <begin position="66"/>
        <end position="85"/>
    </location>
</feature>
<evidence type="ECO:0000256" key="3">
    <source>
        <dbReference type="ARBA" id="ARBA00023163"/>
    </source>
</evidence>
<gene>
    <name evidence="6" type="ORF">SAMN05216296_1421</name>
</gene>
<dbReference type="STRING" id="364197.SAMN05216296_1421"/>
<dbReference type="SUPFAM" id="SSF46689">
    <property type="entry name" value="Homeodomain-like"/>
    <property type="match status" value="1"/>
</dbReference>
<dbReference type="Proteomes" id="UP000243232">
    <property type="component" value="Chromosome I"/>
</dbReference>
<name>A0A1H2FAG7_9PSED</name>
<dbReference type="PRINTS" id="PR00455">
    <property type="entry name" value="HTHTETR"/>
</dbReference>
<evidence type="ECO:0000259" key="5">
    <source>
        <dbReference type="PROSITE" id="PS50977"/>
    </source>
</evidence>
<dbReference type="PROSITE" id="PS50977">
    <property type="entry name" value="HTH_TETR_2"/>
    <property type="match status" value="1"/>
</dbReference>
<dbReference type="Pfam" id="PF16925">
    <property type="entry name" value="TetR_C_13"/>
    <property type="match status" value="1"/>
</dbReference>
<organism evidence="6 7">
    <name type="scientific">Pseudomonas pohangensis</name>
    <dbReference type="NCBI Taxonomy" id="364197"/>
    <lineage>
        <taxon>Bacteria</taxon>
        <taxon>Pseudomonadati</taxon>
        <taxon>Pseudomonadota</taxon>
        <taxon>Gammaproteobacteria</taxon>
        <taxon>Pseudomonadales</taxon>
        <taxon>Pseudomonadaceae</taxon>
        <taxon>Pseudomonas</taxon>
    </lineage>
</organism>
<evidence type="ECO:0000256" key="2">
    <source>
        <dbReference type="ARBA" id="ARBA00023125"/>
    </source>
</evidence>
<dbReference type="GO" id="GO:0003677">
    <property type="term" value="F:DNA binding"/>
    <property type="evidence" value="ECO:0007669"/>
    <property type="project" value="UniProtKB-UniRule"/>
</dbReference>
<dbReference type="PANTHER" id="PTHR47506">
    <property type="entry name" value="TRANSCRIPTIONAL REGULATORY PROTEIN"/>
    <property type="match status" value="1"/>
</dbReference>
<dbReference type="InterPro" id="IPR009057">
    <property type="entry name" value="Homeodomain-like_sf"/>
</dbReference>
<protein>
    <submittedName>
        <fullName evidence="6">Transcriptional regulator, TetR family</fullName>
    </submittedName>
</protein>
<evidence type="ECO:0000313" key="6">
    <source>
        <dbReference type="EMBL" id="SDU03958.1"/>
    </source>
</evidence>
<dbReference type="SUPFAM" id="SSF48498">
    <property type="entry name" value="Tetracyclin repressor-like, C-terminal domain"/>
    <property type="match status" value="1"/>
</dbReference>
<dbReference type="InterPro" id="IPR001647">
    <property type="entry name" value="HTH_TetR"/>
</dbReference>
<evidence type="ECO:0000313" key="7">
    <source>
        <dbReference type="Proteomes" id="UP000243232"/>
    </source>
</evidence>
<evidence type="ECO:0000256" key="1">
    <source>
        <dbReference type="ARBA" id="ARBA00023015"/>
    </source>
</evidence>
<keyword evidence="7" id="KW-1185">Reference proteome</keyword>
<accession>A0A1H2FAG7</accession>
<dbReference type="InterPro" id="IPR011075">
    <property type="entry name" value="TetR_C"/>
</dbReference>
<keyword evidence="1" id="KW-0805">Transcription regulation</keyword>
<dbReference type="PANTHER" id="PTHR47506:SF6">
    <property type="entry name" value="HTH-TYPE TRANSCRIPTIONAL REPRESSOR NEMR"/>
    <property type="match status" value="1"/>
</dbReference>
<dbReference type="AlphaFoldDB" id="A0A1H2FAG7"/>
<dbReference type="InterPro" id="IPR036271">
    <property type="entry name" value="Tet_transcr_reg_TetR-rel_C_sf"/>
</dbReference>
<dbReference type="EMBL" id="LT629785">
    <property type="protein sequence ID" value="SDU03958.1"/>
    <property type="molecule type" value="Genomic_DNA"/>
</dbReference>
<feature type="domain" description="HTH tetR-type" evidence="5">
    <location>
        <begin position="43"/>
        <end position="103"/>
    </location>
</feature>
<reference evidence="7" key="1">
    <citation type="submission" date="2016-10" db="EMBL/GenBank/DDBJ databases">
        <authorList>
            <person name="Varghese N."/>
            <person name="Submissions S."/>
        </authorList>
    </citation>
    <scope>NUCLEOTIDE SEQUENCE [LARGE SCALE GENOMIC DNA]</scope>
    <source>
        <strain evidence="7">DSM 17875</strain>
    </source>
</reference>
<keyword evidence="2 4" id="KW-0238">DNA-binding</keyword>
<dbReference type="Pfam" id="PF00440">
    <property type="entry name" value="TetR_N"/>
    <property type="match status" value="1"/>
</dbReference>
<sequence>MIFQGVGYSGLDIKNDRSNMSAMTIAKPPIRRGRPPKVPREHADTREALLRCGMEVLTEQGFAVTGIDAVLKRVNVPKGSFYHYFDNKEAFGQAVLRRYAEYFARKLDRWLLNEAELPLQRLHNFVEDAKAGMTRHQFRRGCLVGNLGQEVVVLPDSFRMELEQVLLDWQQRLAVCLRQALGQGQIGADSDCDALAAYFWIGWEGAVLRARLVQDVRPLDVFIKGFLAGITR</sequence>